<evidence type="ECO:0000256" key="2">
    <source>
        <dbReference type="ARBA" id="ARBA00008520"/>
    </source>
</evidence>
<evidence type="ECO:0000256" key="6">
    <source>
        <dbReference type="SAM" id="SignalP"/>
    </source>
</evidence>
<feature type="region of interest" description="Disordered" evidence="5">
    <location>
        <begin position="30"/>
        <end position="61"/>
    </location>
</feature>
<dbReference type="PROSITE" id="PS51257">
    <property type="entry name" value="PROKAR_LIPOPROTEIN"/>
    <property type="match status" value="1"/>
</dbReference>
<evidence type="ECO:0000256" key="5">
    <source>
        <dbReference type="SAM" id="MobiDB-lite"/>
    </source>
</evidence>
<dbReference type="PANTHER" id="PTHR43649:SF31">
    <property type="entry name" value="SN-GLYCEROL-3-PHOSPHATE-BINDING PERIPLASMIC PROTEIN UGPB"/>
    <property type="match status" value="1"/>
</dbReference>
<dbReference type="Gene3D" id="3.40.190.10">
    <property type="entry name" value="Periplasmic binding protein-like II"/>
    <property type="match status" value="2"/>
</dbReference>
<keyword evidence="4 6" id="KW-0732">Signal</keyword>
<protein>
    <submittedName>
        <fullName evidence="7">Sugar ABC transporter periplasmic glycerol-3-phosphate-binding protein</fullName>
    </submittedName>
</protein>
<gene>
    <name evidence="7" type="ORF">BSOLF_0996</name>
</gene>
<dbReference type="Proteomes" id="UP000244338">
    <property type="component" value="Unassembled WGS sequence"/>
</dbReference>
<feature type="chain" id="PRO_5015328384" evidence="6">
    <location>
        <begin position="29"/>
        <end position="467"/>
    </location>
</feature>
<dbReference type="AlphaFoldDB" id="A0A2R6Y036"/>
<dbReference type="InterPro" id="IPR050490">
    <property type="entry name" value="Bact_solute-bd_prot1"/>
</dbReference>
<sequence>MQSMRMTKPFLATMLVFTLLLMTLSACGQNNPPTGSSSSSDQTKTTTETPAAEKPENESIVTTLDNPVEITFWHAMTGHHEETLQKIADDFMKQNDKIKVTLVSQGSYGDLQQKLTAAAKSKTLPTMSQAYEDWITEDIQNNLVVDLNPYLENPTIGWRQDELNDIVEVFRNANNWDGHYYGMPFNKSTRILFYNTDYLKEKNIDVPKTWDELREAAEKLTFEKGGKKVIGMGFENSVGTEFSMWVRQAGGKFIDEETGSVEFNSSEGQKALTFLRDMIEQGIARLAGEDGYMSNPFGRGDVAMYIGSSAGIPFVAQAAEGNIHWSGAVLPKDKVAATPFAGTSVTVYQSATPEQRLAAWEFIKFLINTDNTALWAKETGYLPVRYSALQSETWKKYVEENPVYGIGEQQFDAGFFDPRILGINAVQTALGKEIEAALLGEKSVDQALEDAAKAAQEAIDRAKERAR</sequence>
<dbReference type="Pfam" id="PF13416">
    <property type="entry name" value="SBP_bac_8"/>
    <property type="match status" value="1"/>
</dbReference>
<feature type="compositionally biased region" description="Low complexity" evidence="5">
    <location>
        <begin position="34"/>
        <end position="50"/>
    </location>
</feature>
<dbReference type="SUPFAM" id="SSF53850">
    <property type="entry name" value="Periplasmic binding protein-like II"/>
    <property type="match status" value="1"/>
</dbReference>
<comment type="subcellular location">
    <subcellularLocation>
        <location evidence="1">Cell envelope</location>
    </subcellularLocation>
</comment>
<evidence type="ECO:0000313" key="8">
    <source>
        <dbReference type="Proteomes" id="UP000244338"/>
    </source>
</evidence>
<organism evidence="7 8">
    <name type="scientific">Candidatus Carbonibacillus altaicus</name>
    <dbReference type="NCBI Taxonomy" id="2163959"/>
    <lineage>
        <taxon>Bacteria</taxon>
        <taxon>Bacillati</taxon>
        <taxon>Bacillota</taxon>
        <taxon>Bacilli</taxon>
        <taxon>Bacillales</taxon>
        <taxon>Candidatus Carbonibacillus</taxon>
    </lineage>
</organism>
<keyword evidence="3" id="KW-0813">Transport</keyword>
<comment type="caution">
    <text evidence="7">The sequence shown here is derived from an EMBL/GenBank/DDBJ whole genome shotgun (WGS) entry which is preliminary data.</text>
</comment>
<accession>A0A2R6Y036</accession>
<dbReference type="GO" id="GO:0030313">
    <property type="term" value="C:cell envelope"/>
    <property type="evidence" value="ECO:0007669"/>
    <property type="project" value="UniProtKB-SubCell"/>
</dbReference>
<dbReference type="CDD" id="cd14748">
    <property type="entry name" value="PBP2_UgpB"/>
    <property type="match status" value="1"/>
</dbReference>
<dbReference type="InterPro" id="IPR006059">
    <property type="entry name" value="SBP"/>
</dbReference>
<dbReference type="PANTHER" id="PTHR43649">
    <property type="entry name" value="ARABINOSE-BINDING PROTEIN-RELATED"/>
    <property type="match status" value="1"/>
</dbReference>
<evidence type="ECO:0000256" key="3">
    <source>
        <dbReference type="ARBA" id="ARBA00022448"/>
    </source>
</evidence>
<proteinExistence type="inferred from homology"/>
<evidence type="ECO:0000313" key="7">
    <source>
        <dbReference type="EMBL" id="PTQ56035.1"/>
    </source>
</evidence>
<name>A0A2R6Y036_9BACL</name>
<dbReference type="EMBL" id="PEBX01000051">
    <property type="protein sequence ID" value="PTQ56035.1"/>
    <property type="molecule type" value="Genomic_DNA"/>
</dbReference>
<feature type="signal peptide" evidence="6">
    <location>
        <begin position="1"/>
        <end position="28"/>
    </location>
</feature>
<comment type="similarity">
    <text evidence="2">Belongs to the bacterial solute-binding protein 1 family.</text>
</comment>
<evidence type="ECO:0000256" key="1">
    <source>
        <dbReference type="ARBA" id="ARBA00004196"/>
    </source>
</evidence>
<evidence type="ECO:0000256" key="4">
    <source>
        <dbReference type="ARBA" id="ARBA00022729"/>
    </source>
</evidence>
<reference evidence="8" key="1">
    <citation type="journal article" date="2018" name="Sci. Rep.">
        <title>Lignite coal burning seam in the remote Altai Mountains harbors a hydrogen-driven thermophilic microbial community.</title>
        <authorList>
            <person name="Kadnikov V.V."/>
            <person name="Mardanov A.V."/>
            <person name="Ivasenko D.A."/>
            <person name="Antsiferov D.V."/>
            <person name="Beletsky A.V."/>
            <person name="Karnachuk O.V."/>
            <person name="Ravin N.V."/>
        </authorList>
    </citation>
    <scope>NUCLEOTIDE SEQUENCE [LARGE SCALE GENOMIC DNA]</scope>
</reference>